<feature type="transmembrane region" description="Helical" evidence="18">
    <location>
        <begin position="50"/>
        <end position="68"/>
    </location>
</feature>
<dbReference type="PANTHER" id="PTHR13906">
    <property type="entry name" value="PORCUPINE"/>
    <property type="match status" value="1"/>
</dbReference>
<dbReference type="GO" id="GO:0047184">
    <property type="term" value="F:1-acylglycerophosphocholine O-acyltransferase activity"/>
    <property type="evidence" value="ECO:0007669"/>
    <property type="project" value="UniProtKB-EC"/>
</dbReference>
<organism evidence="19 20">
    <name type="scientific">Clydaea vesicula</name>
    <dbReference type="NCBI Taxonomy" id="447962"/>
    <lineage>
        <taxon>Eukaryota</taxon>
        <taxon>Fungi</taxon>
        <taxon>Fungi incertae sedis</taxon>
        <taxon>Chytridiomycota</taxon>
        <taxon>Chytridiomycota incertae sedis</taxon>
        <taxon>Chytridiomycetes</taxon>
        <taxon>Lobulomycetales</taxon>
        <taxon>Lobulomycetaceae</taxon>
        <taxon>Clydaea</taxon>
    </lineage>
</organism>
<dbReference type="GO" id="GO:0071617">
    <property type="term" value="F:lysophospholipid acyltransferase activity"/>
    <property type="evidence" value="ECO:0007669"/>
    <property type="project" value="TreeGrafter"/>
</dbReference>
<comment type="pathway">
    <text evidence="14">Phospholipid metabolism.</text>
</comment>
<dbReference type="GO" id="GO:0016020">
    <property type="term" value="C:membrane"/>
    <property type="evidence" value="ECO:0007669"/>
    <property type="project" value="UniProtKB-SubCell"/>
</dbReference>
<feature type="transmembrane region" description="Helical" evidence="18">
    <location>
        <begin position="102"/>
        <end position="118"/>
    </location>
</feature>
<keyword evidence="8 18" id="KW-1133">Transmembrane helix</keyword>
<dbReference type="Pfam" id="PF03062">
    <property type="entry name" value="MBOAT"/>
    <property type="match status" value="1"/>
</dbReference>
<sequence length="524" mass="61338">MEKLKTNVIDEISLIIGIAEPQLRFLLTILSTYLIAFTYRALLYKKITRYIRILYNLFFSLALIIFFTRGNRMELVILIQPIFFTWLAIKIGGDILNFRKSISSIAAICNFFYLLYCYKKHSTNSYDLNFLTPLSVSSLRLMGLALDYGDFNELIGNEKKPESRINDWQPLLPEKDRGLQEFPSLIETLSFCLYYGTFFVGPQFPYKLYEKFISLELFYLERKKGDKIKGVVLSGSISSAIRQFFIGAFYLAMNEVGNNFMPMTYFESKQFLASSFFFKLGCIVLLGKVGLFKYFGIWKLSEVALIVSGVSYNGYSSVNDKYSWNSLENFRPNIYEKLTNLGDVIVSFNVNTNIWSKIYIFKRLRFLNNKNLSAIATLFFLAIWHGWHIGYFLAFSLEFVDMEAERRWKLIMQKNVDDFIFKEKNNKDIPKKLIKAMYFGFSHVYCTFCLGYALIPFNLLHWEPTKVVWSSVYYIGHLIPLSIFIFSLIVPMSKKHGFEQVQVQHTLIEKKTLKLTRKKNWKIE</sequence>
<dbReference type="GO" id="GO:0006656">
    <property type="term" value="P:phosphatidylcholine biosynthetic process"/>
    <property type="evidence" value="ECO:0007669"/>
    <property type="project" value="TreeGrafter"/>
</dbReference>
<feature type="transmembrane region" description="Helical" evidence="18">
    <location>
        <begin position="374"/>
        <end position="400"/>
    </location>
</feature>
<keyword evidence="9" id="KW-0443">Lipid metabolism</keyword>
<keyword evidence="6 18" id="KW-0812">Transmembrane</keyword>
<evidence type="ECO:0000256" key="10">
    <source>
        <dbReference type="ARBA" id="ARBA00023136"/>
    </source>
</evidence>
<evidence type="ECO:0000256" key="15">
    <source>
        <dbReference type="ARBA" id="ARBA00026120"/>
    </source>
</evidence>
<dbReference type="EMBL" id="JADGJW010000031">
    <property type="protein sequence ID" value="KAJ3226668.1"/>
    <property type="molecule type" value="Genomic_DNA"/>
</dbReference>
<evidence type="ECO:0000256" key="12">
    <source>
        <dbReference type="ARBA" id="ARBA00023264"/>
    </source>
</evidence>
<evidence type="ECO:0000256" key="11">
    <source>
        <dbReference type="ARBA" id="ARBA00023209"/>
    </source>
</evidence>
<keyword evidence="11" id="KW-0594">Phospholipid biosynthesis</keyword>
<protein>
    <recommendedName>
        <fullName evidence="17">Lysophospholipid acyltransferase 5</fullName>
        <ecNumber evidence="15">2.3.1.23</ecNumber>
        <ecNumber evidence="16">2.3.1.n6</ecNumber>
    </recommendedName>
</protein>
<dbReference type="PANTHER" id="PTHR13906:SF14">
    <property type="entry name" value="LYSOPHOSPHOLIPID ACYLTRANSFERASE 5"/>
    <property type="match status" value="1"/>
</dbReference>
<feature type="transmembrane region" description="Helical" evidence="18">
    <location>
        <begin position="75"/>
        <end position="96"/>
    </location>
</feature>
<accession>A0AAD5XYW4</accession>
<dbReference type="EC" id="2.3.1.23" evidence="15"/>
<keyword evidence="10 18" id="KW-0472">Membrane</keyword>
<name>A0AAD5XYW4_9FUNG</name>
<dbReference type="EC" id="2.3.1.n6" evidence="16"/>
<comment type="pathway">
    <text evidence="3">Lipid metabolism.</text>
</comment>
<feature type="transmembrane region" description="Helical" evidence="18">
    <location>
        <begin position="436"/>
        <end position="455"/>
    </location>
</feature>
<dbReference type="GO" id="GO:0005783">
    <property type="term" value="C:endoplasmic reticulum"/>
    <property type="evidence" value="ECO:0007669"/>
    <property type="project" value="UniProtKB-SubCell"/>
</dbReference>
<evidence type="ECO:0000256" key="9">
    <source>
        <dbReference type="ARBA" id="ARBA00023098"/>
    </source>
</evidence>
<evidence type="ECO:0000256" key="8">
    <source>
        <dbReference type="ARBA" id="ARBA00022989"/>
    </source>
</evidence>
<feature type="transmembrane region" description="Helical" evidence="18">
    <location>
        <begin position="271"/>
        <end position="290"/>
    </location>
</feature>
<keyword evidence="12" id="KW-1208">Phospholipid metabolism</keyword>
<dbReference type="AlphaFoldDB" id="A0AAD5XYW4"/>
<dbReference type="InterPro" id="IPR004299">
    <property type="entry name" value="MBOAT_fam"/>
</dbReference>
<feature type="transmembrane region" description="Helical" evidence="18">
    <location>
        <begin position="467"/>
        <end position="490"/>
    </location>
</feature>
<comment type="subcellular location">
    <subcellularLocation>
        <location evidence="2">Endoplasmic reticulum</location>
    </subcellularLocation>
    <subcellularLocation>
        <location evidence="1">Membrane</location>
        <topology evidence="1">Multi-pass membrane protein</topology>
    </subcellularLocation>
</comment>
<reference evidence="19" key="1">
    <citation type="submission" date="2020-05" db="EMBL/GenBank/DDBJ databases">
        <title>Phylogenomic resolution of chytrid fungi.</title>
        <authorList>
            <person name="Stajich J.E."/>
            <person name="Amses K."/>
            <person name="Simmons R."/>
            <person name="Seto K."/>
            <person name="Myers J."/>
            <person name="Bonds A."/>
            <person name="Quandt C.A."/>
            <person name="Barry K."/>
            <person name="Liu P."/>
            <person name="Grigoriev I."/>
            <person name="Longcore J.E."/>
            <person name="James T.Y."/>
        </authorList>
    </citation>
    <scope>NUCLEOTIDE SEQUENCE</scope>
    <source>
        <strain evidence="19">JEL0476</strain>
    </source>
</reference>
<evidence type="ECO:0000256" key="3">
    <source>
        <dbReference type="ARBA" id="ARBA00005189"/>
    </source>
</evidence>
<evidence type="ECO:0000256" key="13">
    <source>
        <dbReference type="ARBA" id="ARBA00023315"/>
    </source>
</evidence>
<dbReference type="Proteomes" id="UP001211065">
    <property type="component" value="Unassembled WGS sequence"/>
</dbReference>
<evidence type="ECO:0000256" key="18">
    <source>
        <dbReference type="SAM" id="Phobius"/>
    </source>
</evidence>
<evidence type="ECO:0000256" key="14">
    <source>
        <dbReference type="ARBA" id="ARBA00025707"/>
    </source>
</evidence>
<dbReference type="GO" id="GO:0030258">
    <property type="term" value="P:lipid modification"/>
    <property type="evidence" value="ECO:0007669"/>
    <property type="project" value="TreeGrafter"/>
</dbReference>
<keyword evidence="13 19" id="KW-0012">Acyltransferase</keyword>
<evidence type="ECO:0000256" key="4">
    <source>
        <dbReference type="ARBA" id="ARBA00022516"/>
    </source>
</evidence>
<proteinExistence type="predicted"/>
<evidence type="ECO:0000313" key="19">
    <source>
        <dbReference type="EMBL" id="KAJ3226668.1"/>
    </source>
</evidence>
<evidence type="ECO:0000256" key="17">
    <source>
        <dbReference type="ARBA" id="ARBA00039721"/>
    </source>
</evidence>
<evidence type="ECO:0000256" key="5">
    <source>
        <dbReference type="ARBA" id="ARBA00022679"/>
    </source>
</evidence>
<keyword evidence="5" id="KW-0808">Transferase</keyword>
<keyword evidence="7" id="KW-0256">Endoplasmic reticulum</keyword>
<dbReference type="InterPro" id="IPR049941">
    <property type="entry name" value="LPLAT_7/PORCN-like"/>
</dbReference>
<evidence type="ECO:0000256" key="7">
    <source>
        <dbReference type="ARBA" id="ARBA00022824"/>
    </source>
</evidence>
<gene>
    <name evidence="19" type="primary">LPCAT3</name>
    <name evidence="19" type="ORF">HK099_004412</name>
</gene>
<evidence type="ECO:0000256" key="16">
    <source>
        <dbReference type="ARBA" id="ARBA00038923"/>
    </source>
</evidence>
<evidence type="ECO:0000256" key="1">
    <source>
        <dbReference type="ARBA" id="ARBA00004141"/>
    </source>
</evidence>
<evidence type="ECO:0000256" key="6">
    <source>
        <dbReference type="ARBA" id="ARBA00022692"/>
    </source>
</evidence>
<evidence type="ECO:0000313" key="20">
    <source>
        <dbReference type="Proteomes" id="UP001211065"/>
    </source>
</evidence>
<feature type="transmembrane region" description="Helical" evidence="18">
    <location>
        <begin position="231"/>
        <end position="251"/>
    </location>
</feature>
<keyword evidence="20" id="KW-1185">Reference proteome</keyword>
<comment type="caution">
    <text evidence="19">The sequence shown here is derived from an EMBL/GenBank/DDBJ whole genome shotgun (WGS) entry which is preliminary data.</text>
</comment>
<evidence type="ECO:0000256" key="2">
    <source>
        <dbReference type="ARBA" id="ARBA00004240"/>
    </source>
</evidence>
<keyword evidence="4" id="KW-0444">Lipid biosynthesis</keyword>